<evidence type="ECO:0000256" key="3">
    <source>
        <dbReference type="ARBA" id="ARBA00035643"/>
    </source>
</evidence>
<dbReference type="GO" id="GO:0031412">
    <property type="term" value="P:gas vesicle organization"/>
    <property type="evidence" value="ECO:0007669"/>
    <property type="project" value="InterPro"/>
</dbReference>
<sequence length="286" mass="30454">MTTSDDALTYVYAAASLTTELRDALKGLRGIHGSPVLFLTAPPGDGPGGSSPALAFAISHVSGQEFDEIALKEHFEDLEWLENVARAHHDVVQALSTHTTVLPLRMATVYQDDARAGQALAEQHDALAGRLSQLTAHLEFGVKIYLAPTEPPAGTAAVTDTDSSAAASPGKAYLQRRRVQRDAQEATYGQARQAAQIIEAIAFRYASQHVRHPAQRGALTGPAENVLNDAYLVPDTYAARFRAAVEEAVGGVFDGIRVEVTGPWAPYSFAVPPAEHQHRAPGEGSG</sequence>
<name>L7F4S9_STRT8</name>
<dbReference type="InterPro" id="IPR009430">
    <property type="entry name" value="GvpL/GvpF"/>
</dbReference>
<dbReference type="Proteomes" id="UP000010931">
    <property type="component" value="Unassembled WGS sequence"/>
</dbReference>
<gene>
    <name evidence="5" type="ORF">STRTUCAR8_00274</name>
</gene>
<evidence type="ECO:0000313" key="6">
    <source>
        <dbReference type="Proteomes" id="UP000010931"/>
    </source>
</evidence>
<comment type="caution">
    <text evidence="5">The sequence shown here is derived from an EMBL/GenBank/DDBJ whole genome shotgun (WGS) entry which is preliminary data.</text>
</comment>
<dbReference type="AlphaFoldDB" id="L7F4S9"/>
<organism evidence="5 6">
    <name type="scientific">Streptomyces turgidiscabies (strain Car8)</name>
    <dbReference type="NCBI Taxonomy" id="698760"/>
    <lineage>
        <taxon>Bacteria</taxon>
        <taxon>Bacillati</taxon>
        <taxon>Actinomycetota</taxon>
        <taxon>Actinomycetes</taxon>
        <taxon>Kitasatosporales</taxon>
        <taxon>Streptomycetaceae</taxon>
        <taxon>Streptomyces</taxon>
    </lineage>
</organism>
<dbReference type="PANTHER" id="PTHR36852">
    <property type="entry name" value="PROTEIN GVPL 2"/>
    <property type="match status" value="1"/>
</dbReference>
<protein>
    <submittedName>
        <fullName evidence="5">Gas vesicle protein, GvpL/GvpF family</fullName>
    </submittedName>
</protein>
<proteinExistence type="inferred from homology"/>
<dbReference type="Pfam" id="PF06386">
    <property type="entry name" value="GvpL_GvpF"/>
    <property type="match status" value="1"/>
</dbReference>
<feature type="compositionally biased region" description="Low complexity" evidence="4">
    <location>
        <begin position="155"/>
        <end position="168"/>
    </location>
</feature>
<keyword evidence="6" id="KW-1185">Reference proteome</keyword>
<dbReference type="PANTHER" id="PTHR36852:SF1">
    <property type="entry name" value="PROTEIN GVPL 2"/>
    <property type="match status" value="1"/>
</dbReference>
<dbReference type="EMBL" id="AEJB01000362">
    <property type="protein sequence ID" value="ELP65630.1"/>
    <property type="molecule type" value="Genomic_DNA"/>
</dbReference>
<evidence type="ECO:0000256" key="2">
    <source>
        <dbReference type="ARBA" id="ARBA00035108"/>
    </source>
</evidence>
<keyword evidence="1" id="KW-0304">Gas vesicle</keyword>
<evidence type="ECO:0000256" key="4">
    <source>
        <dbReference type="SAM" id="MobiDB-lite"/>
    </source>
</evidence>
<dbReference type="RefSeq" id="WP_006379328.1">
    <property type="nucleotide sequence ID" value="NZ_AEJB01000362.1"/>
</dbReference>
<comment type="similarity">
    <text evidence="3">Belongs to the gas vesicle GvpF/GvpL family.</text>
</comment>
<dbReference type="PATRIC" id="fig|698760.3.peg.5580"/>
<feature type="region of interest" description="Disordered" evidence="4">
    <location>
        <begin position="155"/>
        <end position="178"/>
    </location>
</feature>
<accession>L7F4S9</accession>
<evidence type="ECO:0000256" key="1">
    <source>
        <dbReference type="ARBA" id="ARBA00022987"/>
    </source>
</evidence>
<comment type="subcellular location">
    <subcellularLocation>
        <location evidence="2">Gas vesicle</location>
    </subcellularLocation>
</comment>
<reference evidence="5 6" key="1">
    <citation type="journal article" date="2011" name="Plasmid">
        <title>Streptomyces turgidiscabies Car8 contains a modular pathogenicity island that shares virulence genes with other actinobacterial plant pathogens.</title>
        <authorList>
            <person name="Huguet-Tapia J.C."/>
            <person name="Badger J.H."/>
            <person name="Loria R."/>
            <person name="Pettis G.S."/>
        </authorList>
    </citation>
    <scope>NUCLEOTIDE SEQUENCE [LARGE SCALE GENOMIC DNA]</scope>
    <source>
        <strain evidence="5 6">Car8</strain>
    </source>
</reference>
<dbReference type="GO" id="GO:0031411">
    <property type="term" value="C:gas vesicle"/>
    <property type="evidence" value="ECO:0007669"/>
    <property type="project" value="UniProtKB-SubCell"/>
</dbReference>
<evidence type="ECO:0000313" key="5">
    <source>
        <dbReference type="EMBL" id="ELP65630.1"/>
    </source>
</evidence>
<dbReference type="GeneID" id="97405616"/>
<dbReference type="STRING" id="85558.T45_06952"/>